<dbReference type="InterPro" id="IPR016140">
    <property type="entry name" value="Bifunc_inhib/LTP/seed_store"/>
</dbReference>
<keyword evidence="3" id="KW-1015">Disulfide bond</keyword>
<feature type="domain" description="Bifunctional inhibitor/plant lipid transfer protein/seed storage helical" evidence="6">
    <location>
        <begin position="15"/>
        <end position="102"/>
    </location>
</feature>
<dbReference type="Proteomes" id="UP001412067">
    <property type="component" value="Unassembled WGS sequence"/>
</dbReference>
<feature type="chain" id="PRO_5045201364" description="Bifunctional inhibitor/plant lipid transfer protein/seed storage helical domain-containing protein" evidence="5">
    <location>
        <begin position="27"/>
        <end position="153"/>
    </location>
</feature>
<comment type="similarity">
    <text evidence="1">Belongs to the plant LTP family.</text>
</comment>
<keyword evidence="4" id="KW-0325">Glycoprotein</keyword>
<evidence type="ECO:0000259" key="6">
    <source>
        <dbReference type="Pfam" id="PF14368"/>
    </source>
</evidence>
<dbReference type="CDD" id="cd00010">
    <property type="entry name" value="AAI_LTSS"/>
    <property type="match status" value="1"/>
</dbReference>
<dbReference type="InterPro" id="IPR000528">
    <property type="entry name" value="Plant_nsLTP"/>
</dbReference>
<dbReference type="PRINTS" id="PR00382">
    <property type="entry name" value="LIPIDTRNSFER"/>
</dbReference>
<name>A0ABR2LKW9_9ASPA</name>
<evidence type="ECO:0000313" key="7">
    <source>
        <dbReference type="EMBL" id="KAK8943728.1"/>
    </source>
</evidence>
<gene>
    <name evidence="7" type="ORF">KSP40_PGU005253</name>
</gene>
<comment type="caution">
    <text evidence="7">The sequence shown here is derived from an EMBL/GenBank/DDBJ whole genome shotgun (WGS) entry which is preliminary data.</text>
</comment>
<evidence type="ECO:0000256" key="4">
    <source>
        <dbReference type="ARBA" id="ARBA00023180"/>
    </source>
</evidence>
<dbReference type="InterPro" id="IPR036312">
    <property type="entry name" value="Bifun_inhib/LTP/seed_sf"/>
</dbReference>
<accession>A0ABR2LKW9</accession>
<proteinExistence type="inferred from homology"/>
<evidence type="ECO:0000256" key="5">
    <source>
        <dbReference type="SAM" id="SignalP"/>
    </source>
</evidence>
<evidence type="ECO:0000256" key="3">
    <source>
        <dbReference type="ARBA" id="ARBA00023157"/>
    </source>
</evidence>
<dbReference type="SUPFAM" id="SSF47699">
    <property type="entry name" value="Bifunctional inhibitor/lipid-transfer protein/seed storage 2S albumin"/>
    <property type="match status" value="1"/>
</dbReference>
<keyword evidence="2 5" id="KW-0732">Signal</keyword>
<dbReference type="EMBL" id="JBBWWR010000018">
    <property type="protein sequence ID" value="KAK8943728.1"/>
    <property type="molecule type" value="Genomic_DNA"/>
</dbReference>
<evidence type="ECO:0000256" key="1">
    <source>
        <dbReference type="ARBA" id="ARBA00009748"/>
    </source>
</evidence>
<organism evidence="7 8">
    <name type="scientific">Platanthera guangdongensis</name>
    <dbReference type="NCBI Taxonomy" id="2320717"/>
    <lineage>
        <taxon>Eukaryota</taxon>
        <taxon>Viridiplantae</taxon>
        <taxon>Streptophyta</taxon>
        <taxon>Embryophyta</taxon>
        <taxon>Tracheophyta</taxon>
        <taxon>Spermatophyta</taxon>
        <taxon>Magnoliopsida</taxon>
        <taxon>Liliopsida</taxon>
        <taxon>Asparagales</taxon>
        <taxon>Orchidaceae</taxon>
        <taxon>Orchidoideae</taxon>
        <taxon>Orchideae</taxon>
        <taxon>Orchidinae</taxon>
        <taxon>Platanthera</taxon>
    </lineage>
</organism>
<sequence>MGDFAVRIEVFAAMMLAATILVAVAGQQQVPSCAEKLVPCANYIASPKPPESCCGPVKEAVKDELPCLCSLFNNPQLIAAFSINLTQALQLPKKCGIQSSKPLCNSTSTSTPISPAKGSHPHVAPLSPHVARRAMLNPDCCTFAINYTNISII</sequence>
<reference evidence="7 8" key="1">
    <citation type="journal article" date="2022" name="Nat. Plants">
        <title>Genomes of leafy and leafless Platanthera orchids illuminate the evolution of mycoheterotrophy.</title>
        <authorList>
            <person name="Li M.H."/>
            <person name="Liu K.W."/>
            <person name="Li Z."/>
            <person name="Lu H.C."/>
            <person name="Ye Q.L."/>
            <person name="Zhang D."/>
            <person name="Wang J.Y."/>
            <person name="Li Y.F."/>
            <person name="Zhong Z.M."/>
            <person name="Liu X."/>
            <person name="Yu X."/>
            <person name="Liu D.K."/>
            <person name="Tu X.D."/>
            <person name="Liu B."/>
            <person name="Hao Y."/>
            <person name="Liao X.Y."/>
            <person name="Jiang Y.T."/>
            <person name="Sun W.H."/>
            <person name="Chen J."/>
            <person name="Chen Y.Q."/>
            <person name="Ai Y."/>
            <person name="Zhai J.W."/>
            <person name="Wu S.S."/>
            <person name="Zhou Z."/>
            <person name="Hsiao Y.Y."/>
            <person name="Wu W.L."/>
            <person name="Chen Y.Y."/>
            <person name="Lin Y.F."/>
            <person name="Hsu J.L."/>
            <person name="Li C.Y."/>
            <person name="Wang Z.W."/>
            <person name="Zhao X."/>
            <person name="Zhong W.Y."/>
            <person name="Ma X.K."/>
            <person name="Ma L."/>
            <person name="Huang J."/>
            <person name="Chen G.Z."/>
            <person name="Huang M.Z."/>
            <person name="Huang L."/>
            <person name="Peng D.H."/>
            <person name="Luo Y.B."/>
            <person name="Zou S.Q."/>
            <person name="Chen S.P."/>
            <person name="Lan S."/>
            <person name="Tsai W.C."/>
            <person name="Van de Peer Y."/>
            <person name="Liu Z.J."/>
        </authorList>
    </citation>
    <scope>NUCLEOTIDE SEQUENCE [LARGE SCALE GENOMIC DNA]</scope>
    <source>
        <strain evidence="7">Lor288</strain>
    </source>
</reference>
<keyword evidence="8" id="KW-1185">Reference proteome</keyword>
<feature type="signal peptide" evidence="5">
    <location>
        <begin position="1"/>
        <end position="26"/>
    </location>
</feature>
<evidence type="ECO:0000313" key="8">
    <source>
        <dbReference type="Proteomes" id="UP001412067"/>
    </source>
</evidence>
<dbReference type="PANTHER" id="PTHR33044">
    <property type="entry name" value="BIFUNCTIONAL INHIBITOR/LIPID-TRANSFER PROTEIN/SEED STORAGE 2S ALBUMIN SUPERFAMILY PROTEIN-RELATED"/>
    <property type="match status" value="1"/>
</dbReference>
<dbReference type="Gene3D" id="1.10.110.10">
    <property type="entry name" value="Plant lipid-transfer and hydrophobic proteins"/>
    <property type="match status" value="1"/>
</dbReference>
<evidence type="ECO:0000256" key="2">
    <source>
        <dbReference type="ARBA" id="ARBA00022729"/>
    </source>
</evidence>
<dbReference type="Pfam" id="PF14368">
    <property type="entry name" value="LTP_2"/>
    <property type="match status" value="1"/>
</dbReference>
<protein>
    <recommendedName>
        <fullName evidence="6">Bifunctional inhibitor/plant lipid transfer protein/seed storage helical domain-containing protein</fullName>
    </recommendedName>
</protein>
<dbReference type="InterPro" id="IPR043325">
    <property type="entry name" value="LTSS"/>
</dbReference>